<dbReference type="Proteomes" id="UP001607302">
    <property type="component" value="Unassembled WGS sequence"/>
</dbReference>
<gene>
    <name evidence="1" type="ORF">V1478_002968</name>
</gene>
<name>A0ABD2BRC3_VESSQ</name>
<dbReference type="AlphaFoldDB" id="A0ABD2BRC3"/>
<proteinExistence type="predicted"/>
<comment type="caution">
    <text evidence="1">The sequence shown here is derived from an EMBL/GenBank/DDBJ whole genome shotgun (WGS) entry which is preliminary data.</text>
</comment>
<evidence type="ECO:0000313" key="1">
    <source>
        <dbReference type="EMBL" id="KAL2735328.1"/>
    </source>
</evidence>
<protein>
    <submittedName>
        <fullName evidence="1">Ankyrin repeat domain-containing protein 16-like isoform X2</fullName>
    </submittedName>
</protein>
<organism evidence="1 2">
    <name type="scientific">Vespula squamosa</name>
    <name type="common">Southern yellow jacket</name>
    <name type="synonym">Wasp</name>
    <dbReference type="NCBI Taxonomy" id="30214"/>
    <lineage>
        <taxon>Eukaryota</taxon>
        <taxon>Metazoa</taxon>
        <taxon>Ecdysozoa</taxon>
        <taxon>Arthropoda</taxon>
        <taxon>Hexapoda</taxon>
        <taxon>Insecta</taxon>
        <taxon>Pterygota</taxon>
        <taxon>Neoptera</taxon>
        <taxon>Endopterygota</taxon>
        <taxon>Hymenoptera</taxon>
        <taxon>Apocrita</taxon>
        <taxon>Aculeata</taxon>
        <taxon>Vespoidea</taxon>
        <taxon>Vespidae</taxon>
        <taxon>Vespinae</taxon>
        <taxon>Vespula</taxon>
    </lineage>
</organism>
<evidence type="ECO:0000313" key="2">
    <source>
        <dbReference type="Proteomes" id="UP001607302"/>
    </source>
</evidence>
<sequence length="95" mass="11345">MVTIGSERVILKRSEKTEEIFMIISLDRYGDRAMQQRLCLNGDEELYSIKDSFVRTLNLYTCNFLANCFFSRMYTRLRKPCPEILDWHKINRIVS</sequence>
<accession>A0ABD2BRC3</accession>
<reference evidence="1 2" key="1">
    <citation type="journal article" date="2024" name="Ann. Entomol. Soc. Am.">
        <title>Genomic analyses of the southern and eastern yellowjacket wasps (Hymenoptera: Vespidae) reveal evolutionary signatures of social life.</title>
        <authorList>
            <person name="Catto M.A."/>
            <person name="Caine P.B."/>
            <person name="Orr S.E."/>
            <person name="Hunt B.G."/>
            <person name="Goodisman M.A.D."/>
        </authorList>
    </citation>
    <scope>NUCLEOTIDE SEQUENCE [LARGE SCALE GENOMIC DNA]</scope>
    <source>
        <strain evidence="1">233</strain>
        <tissue evidence="1">Head and thorax</tissue>
    </source>
</reference>
<dbReference type="EMBL" id="JAUDFV010000064">
    <property type="protein sequence ID" value="KAL2735328.1"/>
    <property type="molecule type" value="Genomic_DNA"/>
</dbReference>
<keyword evidence="2" id="KW-1185">Reference proteome</keyword>